<sequence length="66" mass="7558">MFSLKKRFDACLGPSHRRPHPEVLGDRRSLSLEGGFQNSLRSLEASFEAATRHLRMRSWVGQTKNC</sequence>
<dbReference type="OrthoDB" id="8005915at2"/>
<accession>A0A4Z0NNN5</accession>
<proteinExistence type="predicted"/>
<comment type="caution">
    <text evidence="1">The sequence shown here is derived from an EMBL/GenBank/DDBJ whole genome shotgun (WGS) entry which is preliminary data.</text>
</comment>
<reference evidence="1 2" key="1">
    <citation type="submission" date="2019-04" db="EMBL/GenBank/DDBJ databases">
        <authorList>
            <person name="Feng G."/>
            <person name="Zhu H."/>
        </authorList>
    </citation>
    <scope>NUCLEOTIDE SEQUENCE [LARGE SCALE GENOMIC DNA]</scope>
    <source>
        <strain evidence="1 2">6HR-1</strain>
    </source>
</reference>
<dbReference type="Proteomes" id="UP000297535">
    <property type="component" value="Unassembled WGS sequence"/>
</dbReference>
<dbReference type="EMBL" id="SRLB01000011">
    <property type="protein sequence ID" value="TGD98305.1"/>
    <property type="molecule type" value="Genomic_DNA"/>
</dbReference>
<name>A0A4Z0NNN5_9HYPH</name>
<evidence type="ECO:0000313" key="1">
    <source>
        <dbReference type="EMBL" id="TGD98305.1"/>
    </source>
</evidence>
<protein>
    <submittedName>
        <fullName evidence="1">Uncharacterized protein</fullName>
    </submittedName>
</protein>
<dbReference type="AlphaFoldDB" id="A0A4Z0NNN5"/>
<organism evidence="1 2">
    <name type="scientific">Methylobacterium nonmethylotrophicum</name>
    <dbReference type="NCBI Taxonomy" id="1141884"/>
    <lineage>
        <taxon>Bacteria</taxon>
        <taxon>Pseudomonadati</taxon>
        <taxon>Pseudomonadota</taxon>
        <taxon>Alphaproteobacteria</taxon>
        <taxon>Hyphomicrobiales</taxon>
        <taxon>Methylobacteriaceae</taxon>
        <taxon>Methylobacterium</taxon>
    </lineage>
</organism>
<keyword evidence="2" id="KW-1185">Reference proteome</keyword>
<evidence type="ECO:0000313" key="2">
    <source>
        <dbReference type="Proteomes" id="UP000297535"/>
    </source>
</evidence>
<gene>
    <name evidence="1" type="ORF">EU555_16490</name>
</gene>